<dbReference type="OrthoDB" id="9760324at2"/>
<evidence type="ECO:0000256" key="1">
    <source>
        <dbReference type="ARBA" id="ARBA00023121"/>
    </source>
</evidence>
<keyword evidence="1" id="KW-0446">Lipid-binding</keyword>
<dbReference type="InterPro" id="IPR043168">
    <property type="entry name" value="DegV_C"/>
</dbReference>
<dbReference type="InterPro" id="IPR050270">
    <property type="entry name" value="DegV_domain_contain"/>
</dbReference>
<dbReference type="Proteomes" id="UP000309174">
    <property type="component" value="Unassembled WGS sequence"/>
</dbReference>
<dbReference type="RefSeq" id="WP_138645527.1">
    <property type="nucleotide sequence ID" value="NZ_VCKW01000058.1"/>
</dbReference>
<dbReference type="EMBL" id="VCKW01000058">
    <property type="protein sequence ID" value="TMR01800.1"/>
    <property type="molecule type" value="Genomic_DNA"/>
</dbReference>
<dbReference type="Pfam" id="PF02645">
    <property type="entry name" value="DegV"/>
    <property type="match status" value="1"/>
</dbReference>
<dbReference type="SUPFAM" id="SSF82549">
    <property type="entry name" value="DAK1/DegV-like"/>
    <property type="match status" value="1"/>
</dbReference>
<accession>A0A5C4JDF3</accession>
<organism evidence="2 3">
    <name type="scientific">Actinomadura soli</name>
    <dbReference type="NCBI Taxonomy" id="2508997"/>
    <lineage>
        <taxon>Bacteria</taxon>
        <taxon>Bacillati</taxon>
        <taxon>Actinomycetota</taxon>
        <taxon>Actinomycetes</taxon>
        <taxon>Streptosporangiales</taxon>
        <taxon>Thermomonosporaceae</taxon>
        <taxon>Actinomadura</taxon>
    </lineage>
</organism>
<dbReference type="PANTHER" id="PTHR33434">
    <property type="entry name" value="DEGV DOMAIN-CONTAINING PROTEIN DR_1986-RELATED"/>
    <property type="match status" value="1"/>
</dbReference>
<evidence type="ECO:0000313" key="2">
    <source>
        <dbReference type="EMBL" id="TMR01800.1"/>
    </source>
</evidence>
<name>A0A5C4JDF3_9ACTN</name>
<proteinExistence type="predicted"/>
<reference evidence="2 3" key="1">
    <citation type="submission" date="2019-05" db="EMBL/GenBank/DDBJ databases">
        <title>Draft genome sequence of Actinomadura sp. 14C53.</title>
        <authorList>
            <person name="Saricaoglu S."/>
            <person name="Isik K."/>
        </authorList>
    </citation>
    <scope>NUCLEOTIDE SEQUENCE [LARGE SCALE GENOMIC DNA]</scope>
    <source>
        <strain evidence="2 3">14C53</strain>
    </source>
</reference>
<dbReference type="AlphaFoldDB" id="A0A5C4JDF3"/>
<dbReference type="InterPro" id="IPR003797">
    <property type="entry name" value="DegV"/>
</dbReference>
<dbReference type="PANTHER" id="PTHR33434:SF2">
    <property type="entry name" value="FATTY ACID-BINDING PROTEIN TM_1468"/>
    <property type="match status" value="1"/>
</dbReference>
<keyword evidence="3" id="KW-1185">Reference proteome</keyword>
<gene>
    <name evidence="2" type="ORF">ETD83_13875</name>
</gene>
<protein>
    <submittedName>
        <fullName evidence="2">DegV family protein</fullName>
    </submittedName>
</protein>
<dbReference type="NCBIfam" id="TIGR00762">
    <property type="entry name" value="DegV"/>
    <property type="match status" value="1"/>
</dbReference>
<dbReference type="GO" id="GO:0008289">
    <property type="term" value="F:lipid binding"/>
    <property type="evidence" value="ECO:0007669"/>
    <property type="project" value="UniProtKB-KW"/>
</dbReference>
<sequence>MGSAVAVVTDSTAYLPPGVAQQYSLTVVPLQIAVGGATRDEHDISTGEAAQALNITTSRPSPARFADAYRAAVDAGAGEVVSVHLSAAMSGTVEAARLAADDAPVPVRVVDSGTIGMGLGFAVLSAAATARSGGTGEQAADAALRRAELTRSLLYVDNLEYLRRGGRIGAAATLLGSALMVKPLLDITNGRIEPLEKVRTSTRALARLEELAVVEAGDRHVDLGVQHLAARARAESLAARLRERIPHVQDVHVGEVGPVIGAHVGPGMLAVIVAPHL</sequence>
<evidence type="ECO:0000313" key="3">
    <source>
        <dbReference type="Proteomes" id="UP000309174"/>
    </source>
</evidence>
<comment type="caution">
    <text evidence="2">The sequence shown here is derived from an EMBL/GenBank/DDBJ whole genome shotgun (WGS) entry which is preliminary data.</text>
</comment>
<dbReference type="PROSITE" id="PS51482">
    <property type="entry name" value="DEGV"/>
    <property type="match status" value="1"/>
</dbReference>
<dbReference type="Gene3D" id="3.40.50.10170">
    <property type="match status" value="1"/>
</dbReference>
<dbReference type="Gene3D" id="3.30.1180.10">
    <property type="match status" value="1"/>
</dbReference>